<dbReference type="SMART" id="SM00181">
    <property type="entry name" value="EGF"/>
    <property type="match status" value="2"/>
</dbReference>
<dbReference type="Proteomes" id="UP000694388">
    <property type="component" value="Unplaced"/>
</dbReference>
<evidence type="ECO:0000256" key="2">
    <source>
        <dbReference type="ARBA" id="ARBA00022729"/>
    </source>
</evidence>
<keyword evidence="6" id="KW-0325">Glycoprotein</keyword>
<dbReference type="AlphaFoldDB" id="A0A8C4Q3T9"/>
<evidence type="ECO:0000256" key="7">
    <source>
        <dbReference type="PROSITE-ProRule" id="PRU00076"/>
    </source>
</evidence>
<dbReference type="GO" id="GO:0005509">
    <property type="term" value="F:calcium ion binding"/>
    <property type="evidence" value="ECO:0007669"/>
    <property type="project" value="InterPro"/>
</dbReference>
<dbReference type="InterPro" id="IPR001881">
    <property type="entry name" value="EGF-like_Ca-bd_dom"/>
</dbReference>
<feature type="chain" id="PRO_5034912131" description="EGF-like domain-containing protein" evidence="8">
    <location>
        <begin position="25"/>
        <end position="217"/>
    </location>
</feature>
<dbReference type="InterPro" id="IPR018097">
    <property type="entry name" value="EGF_Ca-bd_CS"/>
</dbReference>
<accession>A0A8C4Q3T9</accession>
<keyword evidence="2 8" id="KW-0732">Signal</keyword>
<feature type="signal peptide" evidence="8">
    <location>
        <begin position="1"/>
        <end position="24"/>
    </location>
</feature>
<evidence type="ECO:0000259" key="9">
    <source>
        <dbReference type="PROSITE" id="PS50026"/>
    </source>
</evidence>
<dbReference type="PROSITE" id="PS50026">
    <property type="entry name" value="EGF_3"/>
    <property type="match status" value="1"/>
</dbReference>
<name>A0A8C4Q3T9_EPTBU</name>
<evidence type="ECO:0000256" key="8">
    <source>
        <dbReference type="SAM" id="SignalP"/>
    </source>
</evidence>
<evidence type="ECO:0000256" key="5">
    <source>
        <dbReference type="ARBA" id="ARBA00023157"/>
    </source>
</evidence>
<protein>
    <recommendedName>
        <fullName evidence="9">EGF-like domain-containing protein</fullName>
    </recommendedName>
</protein>
<dbReference type="InterPro" id="IPR000152">
    <property type="entry name" value="EGF-type_Asp/Asn_hydroxyl_site"/>
</dbReference>
<keyword evidence="4" id="KW-0106">Calcium</keyword>
<evidence type="ECO:0000256" key="3">
    <source>
        <dbReference type="ARBA" id="ARBA00022737"/>
    </source>
</evidence>
<dbReference type="PROSITE" id="PS01187">
    <property type="entry name" value="EGF_CA"/>
    <property type="match status" value="1"/>
</dbReference>
<evidence type="ECO:0000313" key="11">
    <source>
        <dbReference type="Proteomes" id="UP000694388"/>
    </source>
</evidence>
<comment type="caution">
    <text evidence="7">Lacks conserved residue(s) required for the propagation of feature annotation.</text>
</comment>
<dbReference type="Pfam" id="PF07645">
    <property type="entry name" value="EGF_CA"/>
    <property type="match status" value="1"/>
</dbReference>
<dbReference type="CDD" id="cd00054">
    <property type="entry name" value="EGF_CA"/>
    <property type="match status" value="1"/>
</dbReference>
<evidence type="ECO:0000313" key="10">
    <source>
        <dbReference type="Ensembl" id="ENSEBUP00000009404.1"/>
    </source>
</evidence>
<dbReference type="InterPro" id="IPR000742">
    <property type="entry name" value="EGF"/>
</dbReference>
<evidence type="ECO:0000256" key="6">
    <source>
        <dbReference type="ARBA" id="ARBA00023180"/>
    </source>
</evidence>
<dbReference type="PANTHER" id="PTHR24039:SF28">
    <property type="entry name" value="EGF-LIKE DOMAIN-CONTAINING PROTEIN"/>
    <property type="match status" value="1"/>
</dbReference>
<dbReference type="SMART" id="SM00179">
    <property type="entry name" value="EGF_CA"/>
    <property type="match status" value="1"/>
</dbReference>
<organism evidence="10 11">
    <name type="scientific">Eptatretus burgeri</name>
    <name type="common">Inshore hagfish</name>
    <dbReference type="NCBI Taxonomy" id="7764"/>
    <lineage>
        <taxon>Eukaryota</taxon>
        <taxon>Metazoa</taxon>
        <taxon>Chordata</taxon>
        <taxon>Craniata</taxon>
        <taxon>Vertebrata</taxon>
        <taxon>Cyclostomata</taxon>
        <taxon>Myxini</taxon>
        <taxon>Myxiniformes</taxon>
        <taxon>Myxinidae</taxon>
        <taxon>Eptatretinae</taxon>
        <taxon>Eptatretus</taxon>
    </lineage>
</organism>
<proteinExistence type="predicted"/>
<reference evidence="10" key="2">
    <citation type="submission" date="2025-09" db="UniProtKB">
        <authorList>
            <consortium name="Ensembl"/>
        </authorList>
    </citation>
    <scope>IDENTIFICATION</scope>
</reference>
<dbReference type="Ensembl" id="ENSEBUT00000009927.1">
    <property type="protein sequence ID" value="ENSEBUP00000009404.1"/>
    <property type="gene ID" value="ENSEBUG00000006060.1"/>
</dbReference>
<evidence type="ECO:0000256" key="4">
    <source>
        <dbReference type="ARBA" id="ARBA00022837"/>
    </source>
</evidence>
<dbReference type="SUPFAM" id="SSF57196">
    <property type="entry name" value="EGF/Laminin"/>
    <property type="match status" value="1"/>
</dbReference>
<dbReference type="InterPro" id="IPR049883">
    <property type="entry name" value="NOTCH1_EGF-like"/>
</dbReference>
<keyword evidence="5" id="KW-1015">Disulfide bond</keyword>
<dbReference type="PROSITE" id="PS01186">
    <property type="entry name" value="EGF_2"/>
    <property type="match status" value="1"/>
</dbReference>
<keyword evidence="11" id="KW-1185">Reference proteome</keyword>
<sequence>MKRLRILMLHELLFLLAGSHRSTGSACPRCHPLAKCQPTGWCACAHGYVGNGVNICFDVDECAVNVCNSENEICLNTAGSYECSCKQGYVRLSSNCQKVHTTTSITNTAEYVSASTPVVSASTPVVSASTPAVSASTPAVSASIPVVSASTPAVSAAELSFNTSGHPQNKTANDFHASWKCSPQARKRGGECHCDEGYGENGAHCIGKLYLQTSMNS</sequence>
<keyword evidence="3" id="KW-0677">Repeat</keyword>
<reference evidence="10" key="1">
    <citation type="submission" date="2025-08" db="UniProtKB">
        <authorList>
            <consortium name="Ensembl"/>
        </authorList>
    </citation>
    <scope>IDENTIFICATION</scope>
</reference>
<feature type="domain" description="EGF-like" evidence="9">
    <location>
        <begin position="58"/>
        <end position="97"/>
    </location>
</feature>
<keyword evidence="1 7" id="KW-0245">EGF-like domain</keyword>
<dbReference type="PANTHER" id="PTHR24039">
    <property type="entry name" value="FIBRILLIN-RELATED"/>
    <property type="match status" value="1"/>
</dbReference>
<dbReference type="Gene3D" id="2.10.25.10">
    <property type="entry name" value="Laminin"/>
    <property type="match status" value="1"/>
</dbReference>
<evidence type="ECO:0000256" key="1">
    <source>
        <dbReference type="ARBA" id="ARBA00022536"/>
    </source>
</evidence>
<dbReference type="PROSITE" id="PS00010">
    <property type="entry name" value="ASX_HYDROXYL"/>
    <property type="match status" value="1"/>
</dbReference>